<evidence type="ECO:0000313" key="2">
    <source>
        <dbReference type="Proteomes" id="UP000220246"/>
    </source>
</evidence>
<gene>
    <name evidence="1" type="ORF">CRM82_15210</name>
</gene>
<sequence>MQTTNQGYVDYQHIAPEHAAIHERLQNWRRWVSGKGASWTAHPMWRYLKEKEERERGTITLAVDAIDGHLMEKAVYALPERHRFAIRWWYVYSGNPAKAARQAAVSKARLAELVKEGRAMLCNRLRAVDGREDFR</sequence>
<protein>
    <submittedName>
        <fullName evidence="1">Uncharacterized protein</fullName>
    </submittedName>
</protein>
<comment type="caution">
    <text evidence="1">The sequence shown here is derived from an EMBL/GenBank/DDBJ whole genome shotgun (WGS) entry which is preliminary data.</text>
</comment>
<dbReference type="Proteomes" id="UP000220246">
    <property type="component" value="Unassembled WGS sequence"/>
</dbReference>
<name>A0A2A7UWV9_COMTR</name>
<evidence type="ECO:0000313" key="1">
    <source>
        <dbReference type="EMBL" id="PEH89770.1"/>
    </source>
</evidence>
<organism evidence="1 2">
    <name type="scientific">Comamonas terrigena</name>
    <dbReference type="NCBI Taxonomy" id="32013"/>
    <lineage>
        <taxon>Bacteria</taxon>
        <taxon>Pseudomonadati</taxon>
        <taxon>Pseudomonadota</taxon>
        <taxon>Betaproteobacteria</taxon>
        <taxon>Burkholderiales</taxon>
        <taxon>Comamonadaceae</taxon>
        <taxon>Comamonas</taxon>
    </lineage>
</organism>
<dbReference type="RefSeq" id="WP_098066172.1">
    <property type="nucleotide sequence ID" value="NZ_PDEA01000001.1"/>
</dbReference>
<dbReference type="EMBL" id="PDEA01000001">
    <property type="protein sequence ID" value="PEH89770.1"/>
    <property type="molecule type" value="Genomic_DNA"/>
</dbReference>
<reference evidence="2" key="1">
    <citation type="submission" date="2017-09" db="EMBL/GenBank/DDBJ databases">
        <title>FDA dAtabase for Regulatory Grade micrObial Sequences (FDA-ARGOS): Supporting development and validation of Infectious Disease Dx tests.</title>
        <authorList>
            <person name="Minogue T."/>
            <person name="Wolcott M."/>
            <person name="Wasieloski L."/>
            <person name="Aguilar W."/>
            <person name="Moore D."/>
            <person name="Tallon L."/>
            <person name="Sadzewicz L."/>
            <person name="Ott S."/>
            <person name="Zhao X."/>
            <person name="Nagaraj S."/>
            <person name="Vavikolanu K."/>
            <person name="Aluvathingal J."/>
            <person name="Nadendla S."/>
            <person name="Sichtig H."/>
        </authorList>
    </citation>
    <scope>NUCLEOTIDE SEQUENCE [LARGE SCALE GENOMIC DNA]</scope>
    <source>
        <strain evidence="2">FDAARGOS_394</strain>
    </source>
</reference>
<dbReference type="AlphaFoldDB" id="A0A2A7UWV9"/>
<accession>A0A2A7UWV9</accession>
<proteinExistence type="predicted"/>
<dbReference type="STRING" id="1219032.GCA_001515545_00401"/>
<dbReference type="OrthoDB" id="8911332at2"/>
<keyword evidence="2" id="KW-1185">Reference proteome</keyword>